<dbReference type="Pfam" id="PF18039">
    <property type="entry name" value="UBA_6"/>
    <property type="match status" value="1"/>
</dbReference>
<evidence type="ECO:0000256" key="10">
    <source>
        <dbReference type="PROSITE-ProRule" id="PRU00723"/>
    </source>
</evidence>
<comment type="cofactor">
    <cofactor evidence="1">
        <name>Mg(2+)</name>
        <dbReference type="ChEBI" id="CHEBI:18420"/>
    </cofactor>
</comment>
<evidence type="ECO:0000256" key="9">
    <source>
        <dbReference type="ARBA" id="ARBA00022842"/>
    </source>
</evidence>
<dbReference type="Proteomes" id="UP001235939">
    <property type="component" value="Chromosome 08"/>
</dbReference>
<keyword evidence="6 10" id="KW-0863">Zinc-finger</keyword>
<dbReference type="PANTHER" id="PTHR12876">
    <property type="entry name" value="N4BP1-RELATED"/>
    <property type="match status" value="1"/>
</dbReference>
<gene>
    <name evidence="13" type="ORF">LAZ67_8002803</name>
</gene>
<keyword evidence="3" id="KW-0540">Nuclease</keyword>
<keyword evidence="5" id="KW-0255">Endonuclease</keyword>
<evidence type="ECO:0000256" key="2">
    <source>
        <dbReference type="ARBA" id="ARBA00010922"/>
    </source>
</evidence>
<evidence type="ECO:0000259" key="12">
    <source>
        <dbReference type="PROSITE" id="PS50103"/>
    </source>
</evidence>
<evidence type="ECO:0000256" key="3">
    <source>
        <dbReference type="ARBA" id="ARBA00022722"/>
    </source>
</evidence>
<evidence type="ECO:0000313" key="14">
    <source>
        <dbReference type="Proteomes" id="UP001235939"/>
    </source>
</evidence>
<keyword evidence="4 10" id="KW-0479">Metal-binding</keyword>
<evidence type="ECO:0000256" key="8">
    <source>
        <dbReference type="ARBA" id="ARBA00022833"/>
    </source>
</evidence>
<dbReference type="Pfam" id="PF18561">
    <property type="entry name" value="Regnase_1_C"/>
    <property type="match status" value="1"/>
</dbReference>
<dbReference type="PANTHER" id="PTHR12876:SF35">
    <property type="entry name" value="LD08718P-RELATED"/>
    <property type="match status" value="1"/>
</dbReference>
<protein>
    <submittedName>
        <fullName evidence="13">ZC3H12C</fullName>
    </submittedName>
</protein>
<evidence type="ECO:0000256" key="6">
    <source>
        <dbReference type="ARBA" id="ARBA00022771"/>
    </source>
</evidence>
<feature type="domain" description="C3H1-type" evidence="12">
    <location>
        <begin position="385"/>
        <end position="410"/>
    </location>
</feature>
<keyword evidence="8 10" id="KW-0862">Zinc</keyword>
<dbReference type="InterPro" id="IPR051101">
    <property type="entry name" value="ZC3H12/N4BP1_RNase_Reg"/>
</dbReference>
<evidence type="ECO:0000256" key="5">
    <source>
        <dbReference type="ARBA" id="ARBA00022759"/>
    </source>
</evidence>
<reference evidence="13 14" key="1">
    <citation type="submission" date="2022-01" db="EMBL/GenBank/DDBJ databases">
        <title>A chromosomal length assembly of Cordylochernes scorpioides.</title>
        <authorList>
            <person name="Zeh D."/>
            <person name="Zeh J."/>
        </authorList>
    </citation>
    <scope>NUCLEOTIDE SEQUENCE [LARGE SCALE GENOMIC DNA]</scope>
    <source>
        <strain evidence="13">IN4F17</strain>
        <tissue evidence="13">Whole Body</tissue>
    </source>
</reference>
<comment type="similarity">
    <text evidence="2">Belongs to the ZC3H12 family.</text>
</comment>
<evidence type="ECO:0000256" key="4">
    <source>
        <dbReference type="ARBA" id="ARBA00022723"/>
    </source>
</evidence>
<evidence type="ECO:0000256" key="11">
    <source>
        <dbReference type="SAM" id="MobiDB-lite"/>
    </source>
</evidence>
<evidence type="ECO:0000256" key="1">
    <source>
        <dbReference type="ARBA" id="ARBA00001946"/>
    </source>
</evidence>
<feature type="compositionally biased region" description="Basic and acidic residues" evidence="11">
    <location>
        <begin position="41"/>
        <end position="51"/>
    </location>
</feature>
<evidence type="ECO:0000256" key="7">
    <source>
        <dbReference type="ARBA" id="ARBA00022801"/>
    </source>
</evidence>
<feature type="region of interest" description="Disordered" evidence="11">
    <location>
        <begin position="590"/>
        <end position="609"/>
    </location>
</feature>
<keyword evidence="7" id="KW-0378">Hydrolase</keyword>
<name>A0ABY6KR97_9ARAC</name>
<keyword evidence="9" id="KW-0460">Magnesium</keyword>
<dbReference type="InterPro" id="IPR021869">
    <property type="entry name" value="RNase_Zc3h12_NYN"/>
</dbReference>
<feature type="zinc finger region" description="C3H1-type" evidence="10">
    <location>
        <begin position="385"/>
        <end position="410"/>
    </location>
</feature>
<accession>A0ABY6KR97</accession>
<organism evidence="13 14">
    <name type="scientific">Cordylochernes scorpioides</name>
    <dbReference type="NCBI Taxonomy" id="51811"/>
    <lineage>
        <taxon>Eukaryota</taxon>
        <taxon>Metazoa</taxon>
        <taxon>Ecdysozoa</taxon>
        <taxon>Arthropoda</taxon>
        <taxon>Chelicerata</taxon>
        <taxon>Arachnida</taxon>
        <taxon>Pseudoscorpiones</taxon>
        <taxon>Cheliferoidea</taxon>
        <taxon>Chernetidae</taxon>
        <taxon>Cordylochernes</taxon>
    </lineage>
</organism>
<dbReference type="InterPro" id="IPR040757">
    <property type="entry name" value="Regnase_1/ZC3H12_C"/>
</dbReference>
<dbReference type="Gene3D" id="3.40.50.11980">
    <property type="match status" value="1"/>
</dbReference>
<feature type="region of interest" description="Disordered" evidence="11">
    <location>
        <begin position="27"/>
        <end position="53"/>
    </location>
</feature>
<keyword evidence="14" id="KW-1185">Reference proteome</keyword>
<evidence type="ECO:0000313" key="13">
    <source>
        <dbReference type="EMBL" id="UYV71373.1"/>
    </source>
</evidence>
<dbReference type="PROSITE" id="PS50103">
    <property type="entry name" value="ZF_C3H1"/>
    <property type="match status" value="1"/>
</dbReference>
<dbReference type="Pfam" id="PF11977">
    <property type="entry name" value="RNase_Zc3h12a"/>
    <property type="match status" value="1"/>
</dbReference>
<proteinExistence type="inferred from homology"/>
<dbReference type="InterPro" id="IPR000571">
    <property type="entry name" value="Znf_CCCH"/>
</dbReference>
<dbReference type="EMBL" id="CP092870">
    <property type="protein sequence ID" value="UYV71373.1"/>
    <property type="molecule type" value="Genomic_DNA"/>
</dbReference>
<sequence length="737" mass="81497">MASCVQDEAGGCGGAMVECPRYTSTGLRSMESEDSSYDSDTEARHQHEDVSRTASETLAAEYAEYVTADRGYCGRVEFGLKLGYTEAQVLAAHQKLGARPTQNELLAELIKLGSRKPAPLPNPTPVSGEDLAVPQPAVSEDDAASQLRPIVIDGSNVAIRERTSLTVEELGKVRGTSRCIWPASAHPELCGNNALRKKRGMTASHSIVSAGWRRRDLPRQSSLPPPVVGEIHAVHGNKEFFSCRGIQICVEWFKARGHREITVFVPRWRKEAAANIRDQDILGALERERRLVFTPSRTAPGGKRLVCYDDRYVLNLAAQVDGVVVSNDNYRDLVAEKPEFKKVVEERLLMYSFVNDRFMPPEDPLGRHGPDLDTFLRKQPAPPPEPLPPVCPYGKKCTYGNKCKYHHPERGNQPQKTITERLAEHAKQQMQEVKSRGLVTAAAGLQDGDKTKDGKLKKTPLSRTKSLVPQPTVTKEFVTEKASLPEGILFYQSQAPWGASLVGDSGSHLTVAKRLSDPDQATAPAPPEENLHRKLQRQLTLNPGYDPRLVQDYAGGPQRLLSPFQDASILRASSQENLKMYLGPSAGAVRKPSGLAPHRPVARLGSDGRLSASAVPPHLWGDHPNVTRIASAPDSYRQWPPAARMQRLNSTSDTRLNHFSDMPPPNFHRGQLPSHFSLRSPSPMWPPPTTEDPRSKLYYHLSSIFPEEQVRTAMDLYPEETNPQKICAAILTLFPKG</sequence>
<dbReference type="InterPro" id="IPR040546">
    <property type="entry name" value="Rege-1_UBA-like"/>
</dbReference>